<dbReference type="PATRIC" id="fig|1107311.5.peg.1141"/>
<evidence type="ECO:0000313" key="1">
    <source>
        <dbReference type="EMBL" id="KGO94498.1"/>
    </source>
</evidence>
<sequence length="248" mass="27746">MQARIQISLFKQIFLLTITKTINLKNKFYLNIESPCSEDFNKFIPTAKGGFCNACSKEVVDFTKSSPKEITDYFKSEKSDNVCGRFKTDQITNHNQQARKKKNRLGFLSGIGLACFSFFNSSIMQAQDIKPESKSEDNDIKTENSTTQKFLTVKGVVTEGGLSLPGVSVVLEGTQKGTQTDMDGYFVFPEKLKRGDVLEFSFIGMESKKVTIDRGNSDLKIELQVHMESCTFLTLGKVAKKGVYSSKK</sequence>
<evidence type="ECO:0008006" key="3">
    <source>
        <dbReference type="Google" id="ProtNLM"/>
    </source>
</evidence>
<dbReference type="STRING" id="1107311.Q767_13095"/>
<accession>A0A0A2MSP3</accession>
<dbReference type="EMBL" id="JRLZ01000016">
    <property type="protein sequence ID" value="KGO94498.1"/>
    <property type="molecule type" value="Genomic_DNA"/>
</dbReference>
<reference evidence="1 2" key="2">
    <citation type="journal article" date="2015" name="Stand. Genomic Sci.">
        <title>High quality draft genomic sequence of Flavobacterium enshiense DK69(T) and comparison among Flavobacterium genomes.</title>
        <authorList>
            <person name="Zeng Z."/>
            <person name="Chen C."/>
            <person name="Du H."/>
            <person name="Wang G."/>
            <person name="Li M."/>
        </authorList>
    </citation>
    <scope>NUCLEOTIDE SEQUENCE [LARGE SCALE GENOMIC DNA]</scope>
    <source>
        <strain evidence="1 2">DK69</strain>
    </source>
</reference>
<evidence type="ECO:0000313" key="2">
    <source>
        <dbReference type="Proteomes" id="UP000030149"/>
    </source>
</evidence>
<dbReference type="Proteomes" id="UP000030149">
    <property type="component" value="Unassembled WGS sequence"/>
</dbReference>
<keyword evidence="2" id="KW-1185">Reference proteome</keyword>
<organism evidence="1 2">
    <name type="scientific">Flavobacterium enshiense DK69</name>
    <dbReference type="NCBI Taxonomy" id="1107311"/>
    <lineage>
        <taxon>Bacteria</taxon>
        <taxon>Pseudomonadati</taxon>
        <taxon>Bacteroidota</taxon>
        <taxon>Flavobacteriia</taxon>
        <taxon>Flavobacteriales</taxon>
        <taxon>Flavobacteriaceae</taxon>
        <taxon>Flavobacterium</taxon>
    </lineage>
</organism>
<protein>
    <recommendedName>
        <fullName evidence="3">TonB-dependent receptor plug domain-containing protein</fullName>
    </recommendedName>
</protein>
<dbReference type="SUPFAM" id="SSF49464">
    <property type="entry name" value="Carboxypeptidase regulatory domain-like"/>
    <property type="match status" value="1"/>
</dbReference>
<gene>
    <name evidence="1" type="ORF">Q767_13095</name>
</gene>
<proteinExistence type="predicted"/>
<dbReference type="Pfam" id="PF13715">
    <property type="entry name" value="CarbopepD_reg_2"/>
    <property type="match status" value="1"/>
</dbReference>
<comment type="caution">
    <text evidence="1">The sequence shown here is derived from an EMBL/GenBank/DDBJ whole genome shotgun (WGS) entry which is preliminary data.</text>
</comment>
<name>A0A0A2MSP3_9FLAO</name>
<dbReference type="AlphaFoldDB" id="A0A0A2MSP3"/>
<dbReference type="eggNOG" id="COG1629">
    <property type="taxonomic scope" value="Bacteria"/>
</dbReference>
<reference evidence="2" key="1">
    <citation type="submission" date="2013-09" db="EMBL/GenBank/DDBJ databases">
        <authorList>
            <person name="Zeng Z."/>
            <person name="Chen C."/>
        </authorList>
    </citation>
    <scope>NUCLEOTIDE SEQUENCE [LARGE SCALE GENOMIC DNA]</scope>
    <source>
        <strain evidence="2">DK69</strain>
    </source>
</reference>
<dbReference type="InterPro" id="IPR008969">
    <property type="entry name" value="CarboxyPept-like_regulatory"/>
</dbReference>